<evidence type="ECO:0000256" key="3">
    <source>
        <dbReference type="ARBA" id="ARBA00005709"/>
    </source>
</evidence>
<evidence type="ECO:0000259" key="7">
    <source>
        <dbReference type="Pfam" id="PF00700"/>
    </source>
</evidence>
<dbReference type="GO" id="GO:0005576">
    <property type="term" value="C:extracellular region"/>
    <property type="evidence" value="ECO:0007669"/>
    <property type="project" value="UniProtKB-SubCell"/>
</dbReference>
<dbReference type="Pfam" id="PF00700">
    <property type="entry name" value="Flagellin_C"/>
    <property type="match status" value="1"/>
</dbReference>
<feature type="domain" description="Flagellin N-terminal" evidence="6">
    <location>
        <begin position="3"/>
        <end position="141"/>
    </location>
</feature>
<proteinExistence type="inferred from homology"/>
<comment type="subcellular location">
    <subcellularLocation>
        <location evidence="1">Bacterial flagellum</location>
    </subcellularLocation>
    <subcellularLocation>
        <location evidence="2">Secreted</location>
    </subcellularLocation>
</comment>
<dbReference type="Gene3D" id="1.20.1330.10">
    <property type="entry name" value="f41 fragment of flagellin, N-terminal domain"/>
    <property type="match status" value="2"/>
</dbReference>
<dbReference type="NCBIfam" id="TIGR02550">
    <property type="entry name" value="flagell_flgL"/>
    <property type="match status" value="1"/>
</dbReference>
<reference evidence="8 9" key="1">
    <citation type="submission" date="2014-09" db="EMBL/GenBank/DDBJ databases">
        <authorList>
            <person name="Grob C."/>
            <person name="Taubert M."/>
            <person name="Howat A.M."/>
            <person name="Burns O.J."/>
            <person name="Dixon J.L."/>
            <person name="Chen Y."/>
            <person name="Murrell J.C."/>
        </authorList>
    </citation>
    <scope>NUCLEOTIDE SEQUENCE [LARGE SCALE GENOMIC DNA]</scope>
    <source>
        <strain evidence="8">L4</strain>
    </source>
</reference>
<evidence type="ECO:0000259" key="6">
    <source>
        <dbReference type="Pfam" id="PF00669"/>
    </source>
</evidence>
<evidence type="ECO:0000256" key="1">
    <source>
        <dbReference type="ARBA" id="ARBA00004365"/>
    </source>
</evidence>
<evidence type="ECO:0000256" key="5">
    <source>
        <dbReference type="ARBA" id="ARBA00023143"/>
    </source>
</evidence>
<dbReference type="InterPro" id="IPR013384">
    <property type="entry name" value="Flagell_FlgL"/>
</dbReference>
<evidence type="ECO:0000256" key="4">
    <source>
        <dbReference type="ARBA" id="ARBA00022525"/>
    </source>
</evidence>
<dbReference type="Proteomes" id="UP000029999">
    <property type="component" value="Unassembled WGS sequence"/>
</dbReference>
<dbReference type="GO" id="GO:0009424">
    <property type="term" value="C:bacterial-type flagellum hook"/>
    <property type="evidence" value="ECO:0007669"/>
    <property type="project" value="InterPro"/>
</dbReference>
<dbReference type="AlphaFoldDB" id="A0A0A0BJP1"/>
<comment type="caution">
    <text evidence="8">The sequence shown here is derived from an EMBL/GenBank/DDBJ whole genome shotgun (WGS) entry which is preliminary data.</text>
</comment>
<gene>
    <name evidence="8" type="primary">flgL</name>
    <name evidence="8" type="ORF">LP43_0614</name>
</gene>
<dbReference type="GO" id="GO:0005198">
    <property type="term" value="F:structural molecule activity"/>
    <property type="evidence" value="ECO:0007669"/>
    <property type="project" value="InterPro"/>
</dbReference>
<keyword evidence="8" id="KW-0966">Cell projection</keyword>
<dbReference type="GO" id="GO:0071973">
    <property type="term" value="P:bacterial-type flagellum-dependent cell motility"/>
    <property type="evidence" value="ECO:0007669"/>
    <property type="project" value="InterPro"/>
</dbReference>
<organism evidence="8 9">
    <name type="scientific">Methylophaga thiooxydans</name>
    <dbReference type="NCBI Taxonomy" id="392484"/>
    <lineage>
        <taxon>Bacteria</taxon>
        <taxon>Pseudomonadati</taxon>
        <taxon>Pseudomonadota</taxon>
        <taxon>Gammaproteobacteria</taxon>
        <taxon>Thiotrichales</taxon>
        <taxon>Piscirickettsiaceae</taxon>
        <taxon>Methylophaga</taxon>
    </lineage>
</organism>
<keyword evidence="5" id="KW-0975">Bacterial flagellum</keyword>
<accession>A0A0A0BJP1</accession>
<sequence>MRISTSQIYDQSLTAILNQQTKLANTQNQISTGKRILNPSDDPSGSVQILQLQRELSLSNQYVDNGVIAGNKLEREESTLDSATNLIQRVRELAVQGLNDSNSQSDRQAIATEMREINEQLLSLANTKDANGDYLFAGYATSTQPYTNLFGNYQGDEGQRNLKVGEGVLIATNDPANHLFEAPVTQTSVTPTLATSNAAVSIANDPSLLPPFAALTFDFSAGPPEEYTVTDGTNTATFAYTDGASVDLTTLDPAFPALDLVFTGAPSDADQFVIEKQSTQTTITPSLVTSSATVSITGDSGVLDPFTALTFDFSAGPPEEYNVSDGTNTATFAYTAGEAVDLSALNPNFPSLEVVFEGAPNDTDQFVIEKQAGTAQTIFKTIDNFATALEANNVGAGATPNNGDFLTNIDAVLTNILDGRAKVGGRLNAIDQQKEINETLAFNIETDLSAIKDLDYAEAISRLSRQSLSLQAAQQSFAQIKDLTLFNFI</sequence>
<dbReference type="EMBL" id="JRQD01000001">
    <property type="protein sequence ID" value="KGM08191.1"/>
    <property type="molecule type" value="Genomic_DNA"/>
</dbReference>
<dbReference type="SUPFAM" id="SSF64518">
    <property type="entry name" value="Phase 1 flagellin"/>
    <property type="match status" value="1"/>
</dbReference>
<evidence type="ECO:0000313" key="8">
    <source>
        <dbReference type="EMBL" id="KGM08191.1"/>
    </source>
</evidence>
<keyword evidence="8" id="KW-0969">Cilium</keyword>
<dbReference type="PANTHER" id="PTHR42792">
    <property type="entry name" value="FLAGELLIN"/>
    <property type="match status" value="1"/>
</dbReference>
<dbReference type="PRINTS" id="PR00207">
    <property type="entry name" value="FLAGELLIN"/>
</dbReference>
<dbReference type="STRING" id="392484.LP43_0614"/>
<keyword evidence="4" id="KW-0964">Secreted</keyword>
<dbReference type="InterPro" id="IPR046358">
    <property type="entry name" value="Flagellin_C"/>
</dbReference>
<name>A0A0A0BJP1_9GAMM</name>
<evidence type="ECO:0000256" key="2">
    <source>
        <dbReference type="ARBA" id="ARBA00004613"/>
    </source>
</evidence>
<comment type="similarity">
    <text evidence="3">Belongs to the bacterial flagellin family.</text>
</comment>
<dbReference type="InterPro" id="IPR001029">
    <property type="entry name" value="Flagellin_N"/>
</dbReference>
<dbReference type="Pfam" id="PF00669">
    <property type="entry name" value="Flagellin_N"/>
    <property type="match status" value="1"/>
</dbReference>
<dbReference type="RefSeq" id="WP_052093884.1">
    <property type="nucleotide sequence ID" value="NZ_JRQD01000001.1"/>
</dbReference>
<dbReference type="PANTHER" id="PTHR42792:SF1">
    <property type="entry name" value="FLAGELLAR HOOK-ASSOCIATED PROTEIN 3"/>
    <property type="match status" value="1"/>
</dbReference>
<dbReference type="InterPro" id="IPR001492">
    <property type="entry name" value="Flagellin"/>
</dbReference>
<feature type="domain" description="Flagellin C-terminal" evidence="7">
    <location>
        <begin position="406"/>
        <end position="487"/>
    </location>
</feature>
<protein>
    <submittedName>
        <fullName evidence="8">Flagellar hook-associated protein FlgL</fullName>
    </submittedName>
</protein>
<keyword evidence="8" id="KW-0282">Flagellum</keyword>
<evidence type="ECO:0000313" key="9">
    <source>
        <dbReference type="Proteomes" id="UP000029999"/>
    </source>
</evidence>